<dbReference type="EMBL" id="KI964537">
    <property type="protein sequence ID" value="EUC39425.1"/>
    <property type="molecule type" value="Genomic_DNA"/>
</dbReference>
<name>W6YP29_COCC2</name>
<protein>
    <submittedName>
        <fullName evidence="1">Uncharacterized protein</fullName>
    </submittedName>
</protein>
<accession>W6YP29</accession>
<feature type="non-terminal residue" evidence="1">
    <location>
        <position position="1"/>
    </location>
</feature>
<dbReference type="KEGG" id="bze:COCCADRAFT_80508"/>
<organism evidence="1 2">
    <name type="scientific">Cochliobolus carbonum (strain 26-R-13)</name>
    <name type="common">Maize leaf spot fungus</name>
    <name type="synonym">Bipolaris zeicola</name>
    <dbReference type="NCBI Taxonomy" id="930089"/>
    <lineage>
        <taxon>Eukaryota</taxon>
        <taxon>Fungi</taxon>
        <taxon>Dikarya</taxon>
        <taxon>Ascomycota</taxon>
        <taxon>Pezizomycotina</taxon>
        <taxon>Dothideomycetes</taxon>
        <taxon>Pleosporomycetidae</taxon>
        <taxon>Pleosporales</taxon>
        <taxon>Pleosporineae</taxon>
        <taxon>Pleosporaceae</taxon>
        <taxon>Bipolaris</taxon>
    </lineage>
</organism>
<dbReference type="RefSeq" id="XP_007706455.1">
    <property type="nucleotide sequence ID" value="XM_007708265.1"/>
</dbReference>
<evidence type="ECO:0000313" key="2">
    <source>
        <dbReference type="Proteomes" id="UP000053841"/>
    </source>
</evidence>
<dbReference type="AlphaFoldDB" id="W6YP29"/>
<reference evidence="1 2" key="1">
    <citation type="journal article" date="2013" name="PLoS Genet.">
        <title>Comparative genome structure, secondary metabolite, and effector coding capacity across Cochliobolus pathogens.</title>
        <authorList>
            <person name="Condon B.J."/>
            <person name="Leng Y."/>
            <person name="Wu D."/>
            <person name="Bushley K.E."/>
            <person name="Ohm R.A."/>
            <person name="Otillar R."/>
            <person name="Martin J."/>
            <person name="Schackwitz W."/>
            <person name="Grimwood J."/>
            <person name="MohdZainudin N."/>
            <person name="Xue C."/>
            <person name="Wang R."/>
            <person name="Manning V.A."/>
            <person name="Dhillon B."/>
            <person name="Tu Z.J."/>
            <person name="Steffenson B.J."/>
            <person name="Salamov A."/>
            <person name="Sun H."/>
            <person name="Lowry S."/>
            <person name="LaButti K."/>
            <person name="Han J."/>
            <person name="Copeland A."/>
            <person name="Lindquist E."/>
            <person name="Barry K."/>
            <person name="Schmutz J."/>
            <person name="Baker S.E."/>
            <person name="Ciuffetti L.M."/>
            <person name="Grigoriev I.V."/>
            <person name="Zhong S."/>
            <person name="Turgeon B.G."/>
        </authorList>
    </citation>
    <scope>NUCLEOTIDE SEQUENCE [LARGE SCALE GENOMIC DNA]</scope>
    <source>
        <strain evidence="1 2">26-R-13</strain>
    </source>
</reference>
<proteinExistence type="predicted"/>
<sequence>GGFAISLFSQTMYVKRCSGKSENKTTVFSSLVPHCPQYPHFVYLVPRPSFDQATSLQFHRDRI</sequence>
<keyword evidence="2" id="KW-1185">Reference proteome</keyword>
<dbReference type="Proteomes" id="UP000053841">
    <property type="component" value="Unassembled WGS sequence"/>
</dbReference>
<gene>
    <name evidence="1" type="ORF">COCCADRAFT_80508</name>
</gene>
<dbReference type="HOGENOM" id="CLU_2891910_0_0_1"/>
<dbReference type="GeneID" id="19150989"/>
<evidence type="ECO:0000313" key="1">
    <source>
        <dbReference type="EMBL" id="EUC39425.1"/>
    </source>
</evidence>